<name>A0A7W7T0T0_9PSEU</name>
<feature type="chain" id="PRO_5030781208" description="WD40 repeat protein" evidence="2">
    <location>
        <begin position="19"/>
        <end position="636"/>
    </location>
</feature>
<keyword evidence="2" id="KW-0732">Signal</keyword>
<feature type="region of interest" description="Disordered" evidence="1">
    <location>
        <begin position="217"/>
        <end position="238"/>
    </location>
</feature>
<dbReference type="Proteomes" id="UP000542674">
    <property type="component" value="Unassembled WGS sequence"/>
</dbReference>
<evidence type="ECO:0000256" key="1">
    <source>
        <dbReference type="SAM" id="MobiDB-lite"/>
    </source>
</evidence>
<evidence type="ECO:0008006" key="5">
    <source>
        <dbReference type="Google" id="ProtNLM"/>
    </source>
</evidence>
<feature type="signal peptide" evidence="2">
    <location>
        <begin position="1"/>
        <end position="18"/>
    </location>
</feature>
<dbReference type="RefSeq" id="WP_184665984.1">
    <property type="nucleotide sequence ID" value="NZ_BAABAI010000004.1"/>
</dbReference>
<accession>A0A7W7T0T0</accession>
<sequence length="636" mass="67089">MNRKAALIAGAVTALVLAATLVPDTGGDPARHLLDRARSATTIEDRLLDTLRAYRTRDRLDTRSDLRGLARELRFADRFVPDHATTNPSGTRIAHHDEDGNLSGIVDVGGPGAIELPLRGGRHAAWLGDDRIATVRDGRVLVHDQAGQLLREAVADPDTLVGDWSGRFLAFTTPAGRPRVIGLDGSDVTLPTTATLLGVLPSGEAILADRTDKFAMSTTGTRDLPDDLPVDPTRSRPTITKCDHSGLTRFDTTTGARLGSVPGQPCTTGAFTEDGTEWATVEGTALALGDTATGTVTRRVEIPDQAGLISVEPEPGGHRVVLDDHGTALVLRIPPPDGLDRAFADAHRAAVTPDGALVVLLWRDGRIEVWDRGTRRRLNATTTRFPAGDRVEFALSPDSRALAARTVDHVGLWTLPGLAPTTVDAVGTPAFLDDTRLVVSGEDTTVWERGTRLGPPIHATAPYAAADGDDLVLVTAAGSARTFKIGDGSGGAGFEVGRTTAVALADGTLAVADDHTVRIHDLRTGEQERRTTLPDDTVVSGLVSADDEVTITLDGTLDVSWRWNVLWGLPALIGRGTESLEDVPGPAVPGYAVEGVGVESADPAVWHDALCGVVHRSGLADRPHDLPAGAFADEVC</sequence>
<dbReference type="Gene3D" id="2.130.10.10">
    <property type="entry name" value="YVTN repeat-like/Quinoprotein amine dehydrogenase"/>
    <property type="match status" value="1"/>
</dbReference>
<evidence type="ECO:0000256" key="2">
    <source>
        <dbReference type="SAM" id="SignalP"/>
    </source>
</evidence>
<protein>
    <recommendedName>
        <fullName evidence="5">WD40 repeat protein</fullName>
    </recommendedName>
</protein>
<dbReference type="SUPFAM" id="SSF69322">
    <property type="entry name" value="Tricorn protease domain 2"/>
    <property type="match status" value="1"/>
</dbReference>
<dbReference type="SUPFAM" id="SSF82171">
    <property type="entry name" value="DPP6 N-terminal domain-like"/>
    <property type="match status" value="1"/>
</dbReference>
<gene>
    <name evidence="3" type="ORF">F4559_000524</name>
</gene>
<proteinExistence type="predicted"/>
<evidence type="ECO:0000313" key="4">
    <source>
        <dbReference type="Proteomes" id="UP000542674"/>
    </source>
</evidence>
<comment type="caution">
    <text evidence="3">The sequence shown here is derived from an EMBL/GenBank/DDBJ whole genome shotgun (WGS) entry which is preliminary data.</text>
</comment>
<reference evidence="3 4" key="1">
    <citation type="submission" date="2020-08" db="EMBL/GenBank/DDBJ databases">
        <title>Sequencing the genomes of 1000 actinobacteria strains.</title>
        <authorList>
            <person name="Klenk H.-P."/>
        </authorList>
    </citation>
    <scope>NUCLEOTIDE SEQUENCE [LARGE SCALE GENOMIC DNA]</scope>
    <source>
        <strain evidence="3 4">DSM 45084</strain>
    </source>
</reference>
<keyword evidence="4" id="KW-1185">Reference proteome</keyword>
<organism evidence="3 4">
    <name type="scientific">Saccharothrix violaceirubra</name>
    <dbReference type="NCBI Taxonomy" id="413306"/>
    <lineage>
        <taxon>Bacteria</taxon>
        <taxon>Bacillati</taxon>
        <taxon>Actinomycetota</taxon>
        <taxon>Actinomycetes</taxon>
        <taxon>Pseudonocardiales</taxon>
        <taxon>Pseudonocardiaceae</taxon>
        <taxon>Saccharothrix</taxon>
    </lineage>
</organism>
<evidence type="ECO:0000313" key="3">
    <source>
        <dbReference type="EMBL" id="MBB4963165.1"/>
    </source>
</evidence>
<dbReference type="AlphaFoldDB" id="A0A7W7T0T0"/>
<dbReference type="InterPro" id="IPR015943">
    <property type="entry name" value="WD40/YVTN_repeat-like_dom_sf"/>
</dbReference>
<dbReference type="EMBL" id="JACHJS010000001">
    <property type="protein sequence ID" value="MBB4963165.1"/>
    <property type="molecule type" value="Genomic_DNA"/>
</dbReference>